<dbReference type="Pfam" id="PF00486">
    <property type="entry name" value="Trans_reg_C"/>
    <property type="match status" value="1"/>
</dbReference>
<dbReference type="InterPro" id="IPR027417">
    <property type="entry name" value="P-loop_NTPase"/>
</dbReference>
<dbReference type="InterPro" id="IPR005158">
    <property type="entry name" value="BTAD"/>
</dbReference>
<gene>
    <name evidence="8" type="ORF">CFN78_21710</name>
</gene>
<dbReference type="Gene3D" id="1.25.40.10">
    <property type="entry name" value="Tetratricopeptide repeat domain"/>
    <property type="match status" value="1"/>
</dbReference>
<dbReference type="InterPro" id="IPR011990">
    <property type="entry name" value="TPR-like_helical_dom_sf"/>
</dbReference>
<dbReference type="SUPFAM" id="SSF48452">
    <property type="entry name" value="TPR-like"/>
    <property type="match status" value="1"/>
</dbReference>
<feature type="compositionally biased region" description="Low complexity" evidence="6">
    <location>
        <begin position="268"/>
        <end position="280"/>
    </location>
</feature>
<comment type="similarity">
    <text evidence="1">Belongs to the AfsR/DnrI/RedD regulatory family.</text>
</comment>
<dbReference type="GO" id="GO:0003677">
    <property type="term" value="F:DNA binding"/>
    <property type="evidence" value="ECO:0007669"/>
    <property type="project" value="UniProtKB-UniRule"/>
</dbReference>
<dbReference type="GO" id="GO:0006355">
    <property type="term" value="P:regulation of DNA-templated transcription"/>
    <property type="evidence" value="ECO:0007669"/>
    <property type="project" value="InterPro"/>
</dbReference>
<dbReference type="SMART" id="SM01043">
    <property type="entry name" value="BTAD"/>
    <property type="match status" value="1"/>
</dbReference>
<evidence type="ECO:0000256" key="4">
    <source>
        <dbReference type="ARBA" id="ARBA00023163"/>
    </source>
</evidence>
<dbReference type="PRINTS" id="PR00364">
    <property type="entry name" value="DISEASERSIST"/>
</dbReference>
<keyword evidence="3 5" id="KW-0238">DNA-binding</keyword>
<accession>A0A263CYQ2</accession>
<evidence type="ECO:0000313" key="8">
    <source>
        <dbReference type="EMBL" id="OZM71089.1"/>
    </source>
</evidence>
<reference evidence="8 9" key="1">
    <citation type="submission" date="2017-07" db="EMBL/GenBank/DDBJ databases">
        <title>Amycolatopsis antarcticus sp. nov., isolated from the surface of an Antarcticus brown macroalga.</title>
        <authorList>
            <person name="Wang J."/>
            <person name="Leiva S."/>
            <person name="Huang J."/>
            <person name="Huang Y."/>
        </authorList>
    </citation>
    <scope>NUCLEOTIDE SEQUENCE [LARGE SCALE GENOMIC DNA]</scope>
    <source>
        <strain evidence="8 9">AU-G6</strain>
    </source>
</reference>
<organism evidence="8 9">
    <name type="scientific">Amycolatopsis antarctica</name>
    <dbReference type="NCBI Taxonomy" id="1854586"/>
    <lineage>
        <taxon>Bacteria</taxon>
        <taxon>Bacillati</taxon>
        <taxon>Actinomycetota</taxon>
        <taxon>Actinomycetes</taxon>
        <taxon>Pseudonocardiales</taxon>
        <taxon>Pseudonocardiaceae</taxon>
        <taxon>Amycolatopsis</taxon>
    </lineage>
</organism>
<dbReference type="RefSeq" id="WP_094864709.1">
    <property type="nucleotide sequence ID" value="NZ_NKYE01000015.1"/>
</dbReference>
<feature type="domain" description="OmpR/PhoB-type" evidence="7">
    <location>
        <begin position="1"/>
        <end position="96"/>
    </location>
</feature>
<evidence type="ECO:0000313" key="9">
    <source>
        <dbReference type="Proteomes" id="UP000242444"/>
    </source>
</evidence>
<evidence type="ECO:0000259" key="7">
    <source>
        <dbReference type="PROSITE" id="PS51755"/>
    </source>
</evidence>
<feature type="DNA-binding region" description="OmpR/PhoB-type" evidence="5">
    <location>
        <begin position="1"/>
        <end position="96"/>
    </location>
</feature>
<dbReference type="SUPFAM" id="SSF52540">
    <property type="entry name" value="P-loop containing nucleoside triphosphate hydrolases"/>
    <property type="match status" value="1"/>
</dbReference>
<evidence type="ECO:0000256" key="3">
    <source>
        <dbReference type="ARBA" id="ARBA00023125"/>
    </source>
</evidence>
<keyword evidence="2" id="KW-0805">Transcription regulation</keyword>
<dbReference type="Gene3D" id="3.40.50.300">
    <property type="entry name" value="P-loop containing nucleotide triphosphate hydrolases"/>
    <property type="match status" value="1"/>
</dbReference>
<evidence type="ECO:0000256" key="6">
    <source>
        <dbReference type="SAM" id="MobiDB-lite"/>
    </source>
</evidence>
<dbReference type="EMBL" id="NKYE01000015">
    <property type="protein sequence ID" value="OZM71089.1"/>
    <property type="molecule type" value="Genomic_DNA"/>
</dbReference>
<protein>
    <recommendedName>
        <fullName evidence="7">OmpR/PhoB-type domain-containing protein</fullName>
    </recommendedName>
</protein>
<dbReference type="InterPro" id="IPR001867">
    <property type="entry name" value="OmpR/PhoB-type_DNA-bd"/>
</dbReference>
<dbReference type="PROSITE" id="PS51755">
    <property type="entry name" value="OMPR_PHOB"/>
    <property type="match status" value="1"/>
</dbReference>
<dbReference type="AlphaFoldDB" id="A0A263CYQ2"/>
<dbReference type="Pfam" id="PF03704">
    <property type="entry name" value="BTAD"/>
    <property type="match status" value="1"/>
</dbReference>
<evidence type="ECO:0000256" key="2">
    <source>
        <dbReference type="ARBA" id="ARBA00023015"/>
    </source>
</evidence>
<sequence length="617" mass="65969">MQAEGSLSVRLIGAVAVMRDGVALPVDRPRQRAVLAALALRAGHSVRRDELVRAVWGQDPPRSAPGNVHTYVSGLRKVLGSPQVLRTEPDGYRFDVPARDVDALEFDRWADRATDAWAGDDGEACLAAVAEAARLWQGVPLPGVEGPFAEAERHKLDERWLTLRRLRAQALLASGRIAESLAESTSLAHAHPLDERVAMLRSRSLYCDGQVAEALAELDAFRRRLREEMGAKPGAELGRFYEQMLTGEVDSEHGGAGTAKPETPPTPAAGARAATRSGPAHLPHGPWGFVGRDNELAGLAPEPGLPLVISGHAGIGKSALALRLAHDHLERFPDGQLYVDLAGSLDSGAAPVAEVLDRQLLAFGVHVDDLPGAVDQKAARLRALLAARRVLVLFDDAADPEQLARLLPEGGNSAAIVTSRRRLSSLREVRSVPLTELSPASATELLADGCGNKLDVDPADPWLARAAAFCGHVPLALRVLAVRLAEAGADADAVRGFVNEQGDHEDPLEVLSPEGDGTGLSVLAGLEHAGASLSRDARTGLSRLSTRADQEFSFDTLRRTDPDWPGPSAEPSAVLDELLETCLLDRCGEDRYRLPNLVRTYGRRLARQPDSHDGGVL</sequence>
<dbReference type="InterPro" id="IPR036388">
    <property type="entry name" value="WH-like_DNA-bd_sf"/>
</dbReference>
<dbReference type="CDD" id="cd15831">
    <property type="entry name" value="BTAD"/>
    <property type="match status" value="1"/>
</dbReference>
<dbReference type="GO" id="GO:0043531">
    <property type="term" value="F:ADP binding"/>
    <property type="evidence" value="ECO:0007669"/>
    <property type="project" value="InterPro"/>
</dbReference>
<dbReference type="PANTHER" id="PTHR35807">
    <property type="entry name" value="TRANSCRIPTIONAL REGULATOR REDD-RELATED"/>
    <property type="match status" value="1"/>
</dbReference>
<keyword evidence="9" id="KW-1185">Reference proteome</keyword>
<dbReference type="OrthoDB" id="3817100at2"/>
<dbReference type="Proteomes" id="UP000242444">
    <property type="component" value="Unassembled WGS sequence"/>
</dbReference>
<evidence type="ECO:0000256" key="1">
    <source>
        <dbReference type="ARBA" id="ARBA00005820"/>
    </source>
</evidence>
<dbReference type="InterPro" id="IPR051677">
    <property type="entry name" value="AfsR-DnrI-RedD_regulator"/>
</dbReference>
<keyword evidence="4" id="KW-0804">Transcription</keyword>
<comment type="caution">
    <text evidence="8">The sequence shown here is derived from an EMBL/GenBank/DDBJ whole genome shotgun (WGS) entry which is preliminary data.</text>
</comment>
<dbReference type="SMART" id="SM00862">
    <property type="entry name" value="Trans_reg_C"/>
    <property type="match status" value="1"/>
</dbReference>
<dbReference type="GO" id="GO:0000160">
    <property type="term" value="P:phosphorelay signal transduction system"/>
    <property type="evidence" value="ECO:0007669"/>
    <property type="project" value="InterPro"/>
</dbReference>
<feature type="region of interest" description="Disordered" evidence="6">
    <location>
        <begin position="249"/>
        <end position="282"/>
    </location>
</feature>
<dbReference type="Gene3D" id="1.10.10.10">
    <property type="entry name" value="Winged helix-like DNA-binding domain superfamily/Winged helix DNA-binding domain"/>
    <property type="match status" value="1"/>
</dbReference>
<name>A0A263CYQ2_9PSEU</name>
<proteinExistence type="inferred from homology"/>
<evidence type="ECO:0000256" key="5">
    <source>
        <dbReference type="PROSITE-ProRule" id="PRU01091"/>
    </source>
</evidence>
<dbReference type="InterPro" id="IPR016032">
    <property type="entry name" value="Sig_transdc_resp-reg_C-effctor"/>
</dbReference>
<dbReference type="InterPro" id="IPR002182">
    <property type="entry name" value="NB-ARC"/>
</dbReference>
<dbReference type="PANTHER" id="PTHR35807:SF1">
    <property type="entry name" value="TRANSCRIPTIONAL REGULATOR REDD"/>
    <property type="match status" value="1"/>
</dbReference>
<dbReference type="SUPFAM" id="SSF46894">
    <property type="entry name" value="C-terminal effector domain of the bipartite response regulators"/>
    <property type="match status" value="1"/>
</dbReference>
<dbReference type="InParanoid" id="A0A263CYQ2"/>
<dbReference type="Pfam" id="PF00931">
    <property type="entry name" value="NB-ARC"/>
    <property type="match status" value="1"/>
</dbReference>